<sequence length="95" mass="10731">MNFNEDKKVKQSNGKHSPLKHMAHMVICCGLPIVILFSLPIITKISPSTGRVVLKMLPFLCPVMMILMIPMMRGGNKKESCFDNTNEDKKTLEIK</sequence>
<proteinExistence type="predicted"/>
<comment type="caution">
    <text evidence="2">The sequence shown here is derived from an EMBL/GenBank/DDBJ whole genome shotgun (WGS) entry which is preliminary data.</text>
</comment>
<keyword evidence="1" id="KW-0472">Membrane</keyword>
<evidence type="ECO:0000313" key="2">
    <source>
        <dbReference type="EMBL" id="GCD11854.1"/>
    </source>
</evidence>
<feature type="transmembrane region" description="Helical" evidence="1">
    <location>
        <begin position="21"/>
        <end position="42"/>
    </location>
</feature>
<dbReference type="OrthoDB" id="2989509at2"/>
<protein>
    <recommendedName>
        <fullName evidence="4">DUF2933 domain-containing protein</fullName>
    </recommendedName>
</protein>
<name>A0A401UQP9_9CLOT</name>
<evidence type="ECO:0008006" key="4">
    <source>
        <dbReference type="Google" id="ProtNLM"/>
    </source>
</evidence>
<dbReference type="AlphaFoldDB" id="A0A401UQP9"/>
<reference evidence="2 3" key="1">
    <citation type="submission" date="2018-11" db="EMBL/GenBank/DDBJ databases">
        <title>Genome sequencing and assembly of Clostridium tagluense strain A121.</title>
        <authorList>
            <person name="Murakami T."/>
            <person name="Segawa T."/>
            <person name="Shcherbakova V.A."/>
            <person name="Mori H."/>
            <person name="Yoshimura Y."/>
        </authorList>
    </citation>
    <scope>NUCLEOTIDE SEQUENCE [LARGE SCALE GENOMIC DNA]</scope>
    <source>
        <strain evidence="2 3">A121</strain>
    </source>
</reference>
<accession>A0A401UQP9</accession>
<gene>
    <name evidence="2" type="ORF">Ctaglu_34770</name>
</gene>
<feature type="transmembrane region" description="Helical" evidence="1">
    <location>
        <begin position="48"/>
        <end position="69"/>
    </location>
</feature>
<dbReference type="Proteomes" id="UP000287872">
    <property type="component" value="Unassembled WGS sequence"/>
</dbReference>
<dbReference type="EMBL" id="BHYK01000022">
    <property type="protein sequence ID" value="GCD11854.1"/>
    <property type="molecule type" value="Genomic_DNA"/>
</dbReference>
<keyword evidence="1" id="KW-1133">Transmembrane helix</keyword>
<dbReference type="RefSeq" id="WP_125004025.1">
    <property type="nucleotide sequence ID" value="NZ_BHYK01000022.1"/>
</dbReference>
<evidence type="ECO:0000256" key="1">
    <source>
        <dbReference type="SAM" id="Phobius"/>
    </source>
</evidence>
<keyword evidence="1" id="KW-0812">Transmembrane</keyword>
<organism evidence="2 3">
    <name type="scientific">Clostridium tagluense</name>
    <dbReference type="NCBI Taxonomy" id="360422"/>
    <lineage>
        <taxon>Bacteria</taxon>
        <taxon>Bacillati</taxon>
        <taxon>Bacillota</taxon>
        <taxon>Clostridia</taxon>
        <taxon>Eubacteriales</taxon>
        <taxon>Clostridiaceae</taxon>
        <taxon>Clostridium</taxon>
    </lineage>
</organism>
<keyword evidence="3" id="KW-1185">Reference proteome</keyword>
<evidence type="ECO:0000313" key="3">
    <source>
        <dbReference type="Proteomes" id="UP000287872"/>
    </source>
</evidence>